<dbReference type="SUPFAM" id="SSF53254">
    <property type="entry name" value="Phosphoglycerate mutase-like"/>
    <property type="match status" value="1"/>
</dbReference>
<gene>
    <name evidence="2" type="ORF">FM038_004730</name>
</gene>
<feature type="signal peptide" evidence="1">
    <location>
        <begin position="1"/>
        <end position="20"/>
    </location>
</feature>
<organism evidence="2 3">
    <name type="scientific">Shewanella eurypsychrophilus</name>
    <dbReference type="NCBI Taxonomy" id="2593656"/>
    <lineage>
        <taxon>Bacteria</taxon>
        <taxon>Pseudomonadati</taxon>
        <taxon>Pseudomonadota</taxon>
        <taxon>Gammaproteobacteria</taxon>
        <taxon>Alteromonadales</taxon>
        <taxon>Shewanellaceae</taxon>
        <taxon>Shewanella</taxon>
    </lineage>
</organism>
<reference evidence="2" key="1">
    <citation type="submission" date="2021-07" db="EMBL/GenBank/DDBJ databases">
        <title>Shewanella sp. YLB-07 whole genome sequence.</title>
        <authorList>
            <person name="Yu L."/>
        </authorList>
    </citation>
    <scope>NUCLEOTIDE SEQUENCE</scope>
    <source>
        <strain evidence="2">YLB-08</strain>
    </source>
</reference>
<dbReference type="RefSeq" id="WP_142872185.1">
    <property type="nucleotide sequence ID" value="NZ_CP045503.2"/>
</dbReference>
<evidence type="ECO:0000256" key="1">
    <source>
        <dbReference type="SAM" id="SignalP"/>
    </source>
</evidence>
<dbReference type="CDD" id="cd07067">
    <property type="entry name" value="HP_PGM_like"/>
    <property type="match status" value="1"/>
</dbReference>
<feature type="chain" id="PRO_5046365863" evidence="1">
    <location>
        <begin position="21"/>
        <end position="179"/>
    </location>
</feature>
<sequence>MRFFLVILAFCLSVPQTSVASDKQRSDQLAAIKTIILVRHAEKAPGATKDPSLSEAGDKRAQALIAKLADQPLSLLLSSPYKRTQETLAPISSARDLEIKVIDTKAGLKEHIKASIAAITSHKGNVLIAGHSNTVPLIISALGGPKIKPITEEQYSNIYYLRLYQSGKVELEQQEYSSL</sequence>
<dbReference type="Gene3D" id="3.40.50.1240">
    <property type="entry name" value="Phosphoglycerate mutase-like"/>
    <property type="match status" value="1"/>
</dbReference>
<dbReference type="SMART" id="SM00855">
    <property type="entry name" value="PGAM"/>
    <property type="match status" value="1"/>
</dbReference>
<dbReference type="InterPro" id="IPR029033">
    <property type="entry name" value="His_PPase_superfam"/>
</dbReference>
<dbReference type="Pfam" id="PF00300">
    <property type="entry name" value="His_Phos_1"/>
    <property type="match status" value="1"/>
</dbReference>
<name>A0ABX6V3E6_9GAMM</name>
<keyword evidence="1" id="KW-0732">Signal</keyword>
<protein>
    <submittedName>
        <fullName evidence="2">Histidine phosphatase family protein</fullName>
    </submittedName>
</protein>
<proteinExistence type="predicted"/>
<dbReference type="InterPro" id="IPR013078">
    <property type="entry name" value="His_Pase_superF_clade-1"/>
</dbReference>
<dbReference type="Proteomes" id="UP000316416">
    <property type="component" value="Chromosome"/>
</dbReference>
<keyword evidence="3" id="KW-1185">Reference proteome</keyword>
<accession>A0ABX6V3E6</accession>
<evidence type="ECO:0000313" key="2">
    <source>
        <dbReference type="EMBL" id="QPG56809.1"/>
    </source>
</evidence>
<evidence type="ECO:0000313" key="3">
    <source>
        <dbReference type="Proteomes" id="UP000316416"/>
    </source>
</evidence>
<dbReference type="EMBL" id="CP045503">
    <property type="protein sequence ID" value="QPG56809.1"/>
    <property type="molecule type" value="Genomic_DNA"/>
</dbReference>